<dbReference type="InterPro" id="IPR040198">
    <property type="entry name" value="Fido_containing"/>
</dbReference>
<dbReference type="AlphaFoldDB" id="A0A2K2H995"/>
<gene>
    <name evidence="5" type="ORF">C2E25_10085</name>
</gene>
<keyword evidence="1" id="KW-0067">ATP-binding</keyword>
<dbReference type="PROSITE" id="PS51459">
    <property type="entry name" value="FIDO"/>
    <property type="match status" value="1"/>
</dbReference>
<dbReference type="InterPro" id="IPR026287">
    <property type="entry name" value="SoFic-like"/>
</dbReference>
<feature type="binding site" evidence="1">
    <location>
        <begin position="221"/>
        <end position="227"/>
    </location>
    <ligand>
        <name>ATP</name>
        <dbReference type="ChEBI" id="CHEBI:30616"/>
    </ligand>
</feature>
<dbReference type="Gene3D" id="1.10.3290.10">
    <property type="entry name" value="Fido-like domain"/>
    <property type="match status" value="1"/>
</dbReference>
<feature type="binding site" evidence="1">
    <location>
        <position position="216"/>
    </location>
    <ligand>
        <name>ATP</name>
        <dbReference type="ChEBI" id="CHEBI:30616"/>
    </ligand>
</feature>
<dbReference type="InterPro" id="IPR036390">
    <property type="entry name" value="WH_DNA-bd_sf"/>
</dbReference>
<dbReference type="Pfam" id="PF13784">
    <property type="entry name" value="Fic_N"/>
    <property type="match status" value="1"/>
</dbReference>
<dbReference type="Proteomes" id="UP000236340">
    <property type="component" value="Unassembled WGS sequence"/>
</dbReference>
<proteinExistence type="predicted"/>
<comment type="caution">
    <text evidence="5">The sequence shown here is derived from an EMBL/GenBank/DDBJ whole genome shotgun (WGS) entry which is preliminary data.</text>
</comment>
<dbReference type="SUPFAM" id="SSF46785">
    <property type="entry name" value="Winged helix' DNA-binding domain"/>
    <property type="match status" value="1"/>
</dbReference>
<evidence type="ECO:0000313" key="6">
    <source>
        <dbReference type="Proteomes" id="UP000236340"/>
    </source>
</evidence>
<organism evidence="5 6">
    <name type="scientific">Geothermobacter hydrogeniphilus</name>
    <dbReference type="NCBI Taxonomy" id="1969733"/>
    <lineage>
        <taxon>Bacteria</taxon>
        <taxon>Pseudomonadati</taxon>
        <taxon>Thermodesulfobacteriota</taxon>
        <taxon>Desulfuromonadia</taxon>
        <taxon>Desulfuromonadales</taxon>
        <taxon>Geothermobacteraceae</taxon>
        <taxon>Geothermobacter</taxon>
    </lineage>
</organism>
<dbReference type="EMBL" id="PPFX01000021">
    <property type="protein sequence ID" value="PNU19888.1"/>
    <property type="molecule type" value="Genomic_DNA"/>
</dbReference>
<evidence type="ECO:0000256" key="1">
    <source>
        <dbReference type="PIRSR" id="PIRSR038925-1"/>
    </source>
</evidence>
<dbReference type="InterPro" id="IPR003812">
    <property type="entry name" value="Fido"/>
</dbReference>
<dbReference type="RefSeq" id="WP_103115619.1">
    <property type="nucleotide sequence ID" value="NZ_PPFX01000021.1"/>
</dbReference>
<feature type="binding site" evidence="3">
    <location>
        <begin position="258"/>
        <end position="259"/>
    </location>
    <ligand>
        <name>ATP</name>
        <dbReference type="ChEBI" id="CHEBI:30616"/>
    </ligand>
</feature>
<protein>
    <submittedName>
        <fullName evidence="5">Cell filamentation protein Fic</fullName>
    </submittedName>
</protein>
<evidence type="ECO:0000259" key="4">
    <source>
        <dbReference type="PROSITE" id="PS51459"/>
    </source>
</evidence>
<dbReference type="PANTHER" id="PTHR13504:SF38">
    <property type="entry name" value="FIDO DOMAIN-CONTAINING PROTEIN"/>
    <property type="match status" value="1"/>
</dbReference>
<name>A0A2K2H995_9BACT</name>
<dbReference type="PIRSF" id="PIRSF038925">
    <property type="entry name" value="AMP-prot_trans"/>
    <property type="match status" value="1"/>
</dbReference>
<accession>A0A2K2H995</accession>
<dbReference type="OrthoDB" id="9813719at2"/>
<feature type="binding site" evidence="1">
    <location>
        <position position="82"/>
    </location>
    <ligand>
        <name>ATP</name>
        <dbReference type="ChEBI" id="CHEBI:30616"/>
    </ligand>
</feature>
<feature type="domain" description="Fido" evidence="4">
    <location>
        <begin position="130"/>
        <end position="280"/>
    </location>
</feature>
<evidence type="ECO:0000313" key="5">
    <source>
        <dbReference type="EMBL" id="PNU19888.1"/>
    </source>
</evidence>
<feature type="binding site" evidence="3">
    <location>
        <begin position="220"/>
        <end position="227"/>
    </location>
    <ligand>
        <name>ATP</name>
        <dbReference type="ChEBI" id="CHEBI:30616"/>
    </ligand>
</feature>
<dbReference type="SUPFAM" id="SSF140931">
    <property type="entry name" value="Fic-like"/>
    <property type="match status" value="1"/>
</dbReference>
<keyword evidence="1" id="KW-0547">Nucleotide-binding</keyword>
<sequence length="392" mass="43675">MKRQLQGKYVTISTVGEKARAFIPAPLPPDPPVNWGPELRNKFDRALLALGRLDSVATLLPDTSLFLYMYVRKEAVLSSMIEGTQSSLSDLLLFELDQAPGVPLDDVREVSNYVAALDHGLRRLEEGMPLSLRLFREIHGVLLNRGRGSHQTPGEFRRSQNWIGGTRPGNAAFVPPPAEVVPECMGQLELFLHDQPEPTPVLLKAALAHVQFETIHPFLDGNGRLGRLLITLLLCEQKVLRTPMLYLSLYFKTHRQFYYELLNRVRLTGDWEAWLDFFAEAVVVTATQAVETAQQLHDLSNGDRQKISSIGRAAASALQVHRALMEHPIAMSGGLVEMTGLAPATVNRALDRLRHLGIVQELSMGKRNRLFSYSGYLEIMDRGTELPDGIAG</sequence>
<dbReference type="PANTHER" id="PTHR13504">
    <property type="entry name" value="FIDO DOMAIN-CONTAINING PROTEIN DDB_G0283145"/>
    <property type="match status" value="1"/>
</dbReference>
<dbReference type="InterPro" id="IPR025758">
    <property type="entry name" value="Fic/DOC_N"/>
</dbReference>
<feature type="active site" evidence="2">
    <location>
        <position position="216"/>
    </location>
</feature>
<dbReference type="InterPro" id="IPR036597">
    <property type="entry name" value="Fido-like_dom_sf"/>
</dbReference>
<evidence type="ECO:0000256" key="2">
    <source>
        <dbReference type="PIRSR" id="PIRSR640198-1"/>
    </source>
</evidence>
<dbReference type="GO" id="GO:0005524">
    <property type="term" value="F:ATP binding"/>
    <property type="evidence" value="ECO:0007669"/>
    <property type="project" value="UniProtKB-KW"/>
</dbReference>
<evidence type="ECO:0000256" key="3">
    <source>
        <dbReference type="PIRSR" id="PIRSR640198-2"/>
    </source>
</evidence>
<feature type="binding site" evidence="1">
    <location>
        <position position="258"/>
    </location>
    <ligand>
        <name>ATP</name>
        <dbReference type="ChEBI" id="CHEBI:30616"/>
    </ligand>
</feature>
<dbReference type="Pfam" id="PF02661">
    <property type="entry name" value="Fic"/>
    <property type="match status" value="1"/>
</dbReference>
<reference evidence="5 6" key="1">
    <citation type="journal article" date="2018" name="Genome Announc.">
        <title>Genome Sequence of Geothermobacter sp. HR-1 Iron Reducer from the Loihi Seamount.</title>
        <authorList>
            <person name="Smith H."/>
            <person name="Abuyen K."/>
            <person name="Tremblay J."/>
            <person name="Savalia P."/>
            <person name="Perez-Rodriguez I."/>
            <person name="Emerson D."/>
            <person name="Tully B."/>
            <person name="Amend J."/>
        </authorList>
    </citation>
    <scope>NUCLEOTIDE SEQUENCE [LARGE SCALE GENOMIC DNA]</scope>
    <source>
        <strain evidence="5 6">HR-1</strain>
    </source>
</reference>